<reference evidence="8 9" key="1">
    <citation type="submission" date="2017-01" db="EMBL/GenBank/DDBJ databases">
        <title>Complete Genome Sequence of Paenalcaligenes hominis, Isolated from a paraplegic Patient with neurogenic bladder.</title>
        <authorList>
            <person name="Mukhopadhyay R."/>
            <person name="Joaquin J."/>
            <person name="Hogue R."/>
            <person name="Kilaru A."/>
            <person name="Jospin G."/>
            <person name="Mars K."/>
            <person name="Eisen J.A."/>
            <person name="Chaturvedi V."/>
        </authorList>
    </citation>
    <scope>NUCLEOTIDE SEQUENCE [LARGE SCALE GENOMIC DNA]</scope>
    <source>
        <strain evidence="8 9">15S00501</strain>
    </source>
</reference>
<evidence type="ECO:0000313" key="9">
    <source>
        <dbReference type="Proteomes" id="UP000189369"/>
    </source>
</evidence>
<dbReference type="InterPro" id="IPR016633">
    <property type="entry name" value="EarP"/>
</dbReference>
<dbReference type="EMBL" id="CP019697">
    <property type="protein sequence ID" value="AQS52113.1"/>
    <property type="molecule type" value="Genomic_DNA"/>
</dbReference>
<comment type="catalytic activity">
    <reaction evidence="7">
        <text>dTDP-beta-L-rhamnose + L-arginyl-[protein] = N(omega)-(alpha-L-rhamnosyl)-L-arginyl-[protein] + dTDP + H(+)</text>
        <dbReference type="Rhea" id="RHEA:66692"/>
        <dbReference type="Rhea" id="RHEA-COMP:10532"/>
        <dbReference type="Rhea" id="RHEA-COMP:17096"/>
        <dbReference type="ChEBI" id="CHEBI:15378"/>
        <dbReference type="ChEBI" id="CHEBI:29965"/>
        <dbReference type="ChEBI" id="CHEBI:57510"/>
        <dbReference type="ChEBI" id="CHEBI:58369"/>
        <dbReference type="ChEBI" id="CHEBI:167445"/>
    </reaction>
    <physiologicalReaction direction="left-to-right" evidence="7">
        <dbReference type="Rhea" id="RHEA:66693"/>
    </physiologicalReaction>
</comment>
<keyword evidence="1" id="KW-0328">Glycosyltransferase</keyword>
<evidence type="ECO:0000256" key="4">
    <source>
        <dbReference type="ARBA" id="ARBA00024346"/>
    </source>
</evidence>
<gene>
    <name evidence="8" type="ORF">PAEH1_12265</name>
</gene>
<evidence type="ECO:0000256" key="7">
    <source>
        <dbReference type="ARBA" id="ARBA00048472"/>
    </source>
</evidence>
<dbReference type="AlphaFoldDB" id="A0A1U9K218"/>
<organism evidence="8 9">
    <name type="scientific">Paenalcaligenes hominis</name>
    <dbReference type="NCBI Taxonomy" id="643674"/>
    <lineage>
        <taxon>Bacteria</taxon>
        <taxon>Pseudomonadati</taxon>
        <taxon>Pseudomonadota</taxon>
        <taxon>Betaproteobacteria</taxon>
        <taxon>Burkholderiales</taxon>
        <taxon>Alcaligenaceae</taxon>
        <taxon>Paenalcaligenes</taxon>
    </lineage>
</organism>
<evidence type="ECO:0000256" key="2">
    <source>
        <dbReference type="ARBA" id="ARBA00022679"/>
    </source>
</evidence>
<evidence type="ECO:0000256" key="5">
    <source>
        <dbReference type="ARBA" id="ARBA00024416"/>
    </source>
</evidence>
<dbReference type="PIRSF" id="PIRSF015557">
    <property type="entry name" value="UCP015557"/>
    <property type="match status" value="1"/>
</dbReference>
<evidence type="ECO:0000256" key="6">
    <source>
        <dbReference type="ARBA" id="ARBA00030025"/>
    </source>
</evidence>
<dbReference type="Pfam" id="PF10093">
    <property type="entry name" value="EarP"/>
    <property type="match status" value="1"/>
</dbReference>
<dbReference type="KEGG" id="phn:PAEH1_12265"/>
<dbReference type="STRING" id="643674.PAEH1_12265"/>
<name>A0A1U9K218_9BURK</name>
<sequence>MDTDLFCQVVDNYGDIGVCWRLAQQLQQRGMAVRLFVDDLTAFHRIEPTIKEHAGSQTVQQITIQHWSQAEQAIPASFVIEAFGCELPLAYQNAMPAQTRLWINLEYLSAESWVESSHALPSPQPNGVVKYFFFPGFSAKTGGLLRPELSCNHAPLGEAFWNQVGLAQAPTTERVAFVFSYPQAPLETLYACLASQPHSWSVLLAASAPEPTAPPTNLSFYRLPFIAQHQFDALLDYADLNLVRGEDSFVRAIWAQRPFIWQPYLQEDDYHLIKLQAWLTTTPLTASRQQLIMDWNQGSITPDQLNTELKNLAEWRQQCVHYAATLAQQTDLATQLFAFCSQLDQKTVK</sequence>
<dbReference type="OrthoDB" id="209085at2"/>
<proteinExistence type="inferred from homology"/>
<comment type="function">
    <text evidence="3">Protein-arginine rhamnosyltransferase that catalyzes the transfer of a single rhamnose to elongation factor P (EF-P) on 'Lys-32', a modification required for EF-P-dependent rescue of polyproline stalled ribosomes.</text>
</comment>
<protein>
    <recommendedName>
        <fullName evidence="5">Protein-arginine rhamnosyltransferase</fullName>
    </recommendedName>
    <alternativeName>
        <fullName evidence="6">EF-P arginine rhamnosyltransferase</fullName>
    </alternativeName>
</protein>
<evidence type="ECO:0000256" key="1">
    <source>
        <dbReference type="ARBA" id="ARBA00022676"/>
    </source>
</evidence>
<evidence type="ECO:0000313" key="8">
    <source>
        <dbReference type="EMBL" id="AQS52113.1"/>
    </source>
</evidence>
<accession>A0A1U9K218</accession>
<dbReference type="Proteomes" id="UP000189369">
    <property type="component" value="Chromosome"/>
</dbReference>
<dbReference type="GO" id="GO:0106361">
    <property type="term" value="F:protein-arginine rhamnosyltransferase activity"/>
    <property type="evidence" value="ECO:0007669"/>
    <property type="project" value="InterPro"/>
</dbReference>
<evidence type="ECO:0000256" key="3">
    <source>
        <dbReference type="ARBA" id="ARBA00024303"/>
    </source>
</evidence>
<dbReference type="NCBIfam" id="TIGR03837">
    <property type="entry name" value="efp_Arg_rhamno"/>
    <property type="match status" value="1"/>
</dbReference>
<comment type="similarity">
    <text evidence="4">Belongs to the glycosyltransferase 104 family.</text>
</comment>
<keyword evidence="2" id="KW-0808">Transferase</keyword>